<name>A0A6A6U415_9PEZI</name>
<reference evidence="2" key="1">
    <citation type="journal article" date="2020" name="Stud. Mycol.">
        <title>101 Dothideomycetes genomes: a test case for predicting lifestyles and emergence of pathogens.</title>
        <authorList>
            <person name="Haridas S."/>
            <person name="Albert R."/>
            <person name="Binder M."/>
            <person name="Bloem J."/>
            <person name="Labutti K."/>
            <person name="Salamov A."/>
            <person name="Andreopoulos B."/>
            <person name="Baker S."/>
            <person name="Barry K."/>
            <person name="Bills G."/>
            <person name="Bluhm B."/>
            <person name="Cannon C."/>
            <person name="Castanera R."/>
            <person name="Culley D."/>
            <person name="Daum C."/>
            <person name="Ezra D."/>
            <person name="Gonzalez J."/>
            <person name="Henrissat B."/>
            <person name="Kuo A."/>
            <person name="Liang C."/>
            <person name="Lipzen A."/>
            <person name="Lutzoni F."/>
            <person name="Magnuson J."/>
            <person name="Mondo S."/>
            <person name="Nolan M."/>
            <person name="Ohm R."/>
            <person name="Pangilinan J."/>
            <person name="Park H.-J."/>
            <person name="Ramirez L."/>
            <person name="Alfaro M."/>
            <person name="Sun H."/>
            <person name="Tritt A."/>
            <person name="Yoshinaga Y."/>
            <person name="Zwiers L.-H."/>
            <person name="Turgeon B."/>
            <person name="Goodwin S."/>
            <person name="Spatafora J."/>
            <person name="Crous P."/>
            <person name="Grigoriev I."/>
        </authorList>
    </citation>
    <scope>NUCLEOTIDE SEQUENCE</scope>
    <source>
        <strain evidence="2">CBS 115976</strain>
    </source>
</reference>
<dbReference type="EMBL" id="MU004239">
    <property type="protein sequence ID" value="KAF2666386.1"/>
    <property type="molecule type" value="Genomic_DNA"/>
</dbReference>
<protein>
    <submittedName>
        <fullName evidence="2">Uncharacterized protein</fullName>
    </submittedName>
</protein>
<evidence type="ECO:0000256" key="1">
    <source>
        <dbReference type="SAM" id="MobiDB-lite"/>
    </source>
</evidence>
<feature type="region of interest" description="Disordered" evidence="1">
    <location>
        <begin position="1"/>
        <end position="76"/>
    </location>
</feature>
<dbReference type="AlphaFoldDB" id="A0A6A6U415"/>
<keyword evidence="3" id="KW-1185">Reference proteome</keyword>
<evidence type="ECO:0000313" key="2">
    <source>
        <dbReference type="EMBL" id="KAF2666386.1"/>
    </source>
</evidence>
<gene>
    <name evidence="2" type="ORF">BT63DRAFT_57544</name>
</gene>
<dbReference type="Proteomes" id="UP000799302">
    <property type="component" value="Unassembled WGS sequence"/>
</dbReference>
<evidence type="ECO:0000313" key="3">
    <source>
        <dbReference type="Proteomes" id="UP000799302"/>
    </source>
</evidence>
<feature type="compositionally biased region" description="Basic and acidic residues" evidence="1">
    <location>
        <begin position="63"/>
        <end position="76"/>
    </location>
</feature>
<accession>A0A6A6U415</accession>
<organism evidence="2 3">
    <name type="scientific">Microthyrium microscopicum</name>
    <dbReference type="NCBI Taxonomy" id="703497"/>
    <lineage>
        <taxon>Eukaryota</taxon>
        <taxon>Fungi</taxon>
        <taxon>Dikarya</taxon>
        <taxon>Ascomycota</taxon>
        <taxon>Pezizomycotina</taxon>
        <taxon>Dothideomycetes</taxon>
        <taxon>Dothideomycetes incertae sedis</taxon>
        <taxon>Microthyriales</taxon>
        <taxon>Microthyriaceae</taxon>
        <taxon>Microthyrium</taxon>
    </lineage>
</organism>
<proteinExistence type="predicted"/>
<sequence length="76" mass="8324">MAPKEDTKNNSQVPQQSKDQKPEKWSVGNSDTEGAVKASGGFAYQTPKERNTPDDTTPSKSKQGSEDAKENVRKDI</sequence>